<feature type="chain" id="PRO_5015595672" description="DUF2282 domain-containing protein" evidence="1">
    <location>
        <begin position="24"/>
        <end position="98"/>
    </location>
</feature>
<evidence type="ECO:0008006" key="4">
    <source>
        <dbReference type="Google" id="ProtNLM"/>
    </source>
</evidence>
<evidence type="ECO:0000313" key="3">
    <source>
        <dbReference type="Proteomes" id="UP000239326"/>
    </source>
</evidence>
<dbReference type="Proteomes" id="UP000239326">
    <property type="component" value="Chromosome"/>
</dbReference>
<dbReference type="RefSeq" id="WP_106446515.1">
    <property type="nucleotide sequence ID" value="NZ_CP027669.1"/>
</dbReference>
<sequence length="98" mass="9923">MKTSSLTFAAIALAALTSGAAMAQAKSGDMKSDMAKPQMEKCFGVSMAGKNDCAAGPGTTCAGTSKVDYQGNAWKYVPAGTCTSIKTPKGMGSLEAMK</sequence>
<reference evidence="2 3" key="1">
    <citation type="submission" date="2018-03" db="EMBL/GenBank/DDBJ databases">
        <title>Genome sequencing of Simplicispira sp.</title>
        <authorList>
            <person name="Kim S.-J."/>
            <person name="Heo J."/>
            <person name="Kwon S.-W."/>
        </authorList>
    </citation>
    <scope>NUCLEOTIDE SEQUENCE [LARGE SCALE GENOMIC DNA]</scope>
    <source>
        <strain evidence="2 3">SC1-8</strain>
    </source>
</reference>
<keyword evidence="1" id="KW-0732">Signal</keyword>
<dbReference type="OrthoDB" id="1551288at2"/>
<proteinExistence type="predicted"/>
<dbReference type="Pfam" id="PF10048">
    <property type="entry name" value="DUF2282"/>
    <property type="match status" value="1"/>
</dbReference>
<dbReference type="EMBL" id="CP027669">
    <property type="protein sequence ID" value="AVO41538.1"/>
    <property type="molecule type" value="Genomic_DNA"/>
</dbReference>
<dbReference type="InterPro" id="IPR018740">
    <property type="entry name" value="DUF2282_membr"/>
</dbReference>
<dbReference type="AlphaFoldDB" id="A0A2S0N071"/>
<organism evidence="2 3">
    <name type="scientific">Simplicispira suum</name>
    <dbReference type="NCBI Taxonomy" id="2109915"/>
    <lineage>
        <taxon>Bacteria</taxon>
        <taxon>Pseudomonadati</taxon>
        <taxon>Pseudomonadota</taxon>
        <taxon>Betaproteobacteria</taxon>
        <taxon>Burkholderiales</taxon>
        <taxon>Comamonadaceae</taxon>
        <taxon>Simplicispira</taxon>
    </lineage>
</organism>
<accession>A0A2S0N071</accession>
<evidence type="ECO:0000256" key="1">
    <source>
        <dbReference type="SAM" id="SignalP"/>
    </source>
</evidence>
<keyword evidence="3" id="KW-1185">Reference proteome</keyword>
<protein>
    <recommendedName>
        <fullName evidence="4">DUF2282 domain-containing protein</fullName>
    </recommendedName>
</protein>
<evidence type="ECO:0000313" key="2">
    <source>
        <dbReference type="EMBL" id="AVO41538.1"/>
    </source>
</evidence>
<gene>
    <name evidence="2" type="ORF">C6571_09770</name>
</gene>
<dbReference type="KEGG" id="simp:C6571_09770"/>
<name>A0A2S0N071_9BURK</name>
<feature type="signal peptide" evidence="1">
    <location>
        <begin position="1"/>
        <end position="23"/>
    </location>
</feature>